<dbReference type="EMBL" id="QJKJ01003439">
    <property type="protein sequence ID" value="RDX98503.1"/>
    <property type="molecule type" value="Genomic_DNA"/>
</dbReference>
<proteinExistence type="predicted"/>
<name>A0A371H746_MUCPR</name>
<feature type="non-terminal residue" evidence="1">
    <location>
        <position position="1"/>
    </location>
</feature>
<dbReference type="Proteomes" id="UP000257109">
    <property type="component" value="Unassembled WGS sequence"/>
</dbReference>
<organism evidence="1 2">
    <name type="scientific">Mucuna pruriens</name>
    <name type="common">Velvet bean</name>
    <name type="synonym">Dolichos pruriens</name>
    <dbReference type="NCBI Taxonomy" id="157652"/>
    <lineage>
        <taxon>Eukaryota</taxon>
        <taxon>Viridiplantae</taxon>
        <taxon>Streptophyta</taxon>
        <taxon>Embryophyta</taxon>
        <taxon>Tracheophyta</taxon>
        <taxon>Spermatophyta</taxon>
        <taxon>Magnoliopsida</taxon>
        <taxon>eudicotyledons</taxon>
        <taxon>Gunneridae</taxon>
        <taxon>Pentapetalae</taxon>
        <taxon>rosids</taxon>
        <taxon>fabids</taxon>
        <taxon>Fabales</taxon>
        <taxon>Fabaceae</taxon>
        <taxon>Papilionoideae</taxon>
        <taxon>50 kb inversion clade</taxon>
        <taxon>NPAAA clade</taxon>
        <taxon>indigoferoid/millettioid clade</taxon>
        <taxon>Phaseoleae</taxon>
        <taxon>Mucuna</taxon>
    </lineage>
</organism>
<evidence type="ECO:0000313" key="1">
    <source>
        <dbReference type="EMBL" id="RDX98503.1"/>
    </source>
</evidence>
<reference evidence="1" key="1">
    <citation type="submission" date="2018-05" db="EMBL/GenBank/DDBJ databases">
        <title>Draft genome of Mucuna pruriens seed.</title>
        <authorList>
            <person name="Nnadi N.E."/>
            <person name="Vos R."/>
            <person name="Hasami M.H."/>
            <person name="Devisetty U.K."/>
            <person name="Aguiy J.C."/>
        </authorList>
    </citation>
    <scope>NUCLEOTIDE SEQUENCE [LARGE SCALE GENOMIC DNA]</scope>
    <source>
        <strain evidence="1">JCA_2017</strain>
    </source>
</reference>
<sequence length="168" mass="19342">GPSRITTISRKCWFLTFIDHHTRFTWIFLLNENFDVALMWQNGKTNTSLKLLGLQVPKQRSLRIFGEAILIATYLINRLPTRILNFQNSLVKIHYIVAFVHSHDPSVPNLTPKHTNAFLSTIPLTKEGINVELPSKDGLLDISNLCLHFPNMSLENYDVGNEIHEEEY</sequence>
<keyword evidence="2" id="KW-1185">Reference proteome</keyword>
<gene>
    <name evidence="1" type="ORF">CR513_18561</name>
</gene>
<evidence type="ECO:0000313" key="2">
    <source>
        <dbReference type="Proteomes" id="UP000257109"/>
    </source>
</evidence>
<accession>A0A371H746</accession>
<dbReference type="AlphaFoldDB" id="A0A371H746"/>
<protein>
    <recommendedName>
        <fullName evidence="3">Copia protein</fullName>
    </recommendedName>
</protein>
<evidence type="ECO:0008006" key="3">
    <source>
        <dbReference type="Google" id="ProtNLM"/>
    </source>
</evidence>
<comment type="caution">
    <text evidence="1">The sequence shown here is derived from an EMBL/GenBank/DDBJ whole genome shotgun (WGS) entry which is preliminary data.</text>
</comment>